<proteinExistence type="predicted"/>
<sequence>MTKAIKGRRLGAILGGTLLLGLSFFSPGSSAAAATGGCNPHIKVNGWDVGVCISDRGTSSPRRVFPDVYLNQVGSVPSNCTMYIELWSDDGLELARDDGHPCVARQASYQYTSGGGLVSLNIDQCYRGLHTHAFYYIGSTVHIGDSPHIDYGC</sequence>
<keyword evidence="3" id="KW-1185">Reference proteome</keyword>
<keyword evidence="1" id="KW-0732">Signal</keyword>
<evidence type="ECO:0000313" key="2">
    <source>
        <dbReference type="EMBL" id="GAA4635716.1"/>
    </source>
</evidence>
<evidence type="ECO:0008006" key="4">
    <source>
        <dbReference type="Google" id="ProtNLM"/>
    </source>
</evidence>
<protein>
    <recommendedName>
        <fullName evidence="4">Secreted protein</fullName>
    </recommendedName>
</protein>
<accession>A0ABP8UME9</accession>
<comment type="caution">
    <text evidence="2">The sequence shown here is derived from an EMBL/GenBank/DDBJ whole genome shotgun (WGS) entry which is preliminary data.</text>
</comment>
<evidence type="ECO:0000256" key="1">
    <source>
        <dbReference type="SAM" id="SignalP"/>
    </source>
</evidence>
<gene>
    <name evidence="2" type="ORF">GCM10023196_082290</name>
</gene>
<dbReference type="Proteomes" id="UP001501442">
    <property type="component" value="Unassembled WGS sequence"/>
</dbReference>
<feature type="chain" id="PRO_5047319760" description="Secreted protein" evidence="1">
    <location>
        <begin position="32"/>
        <end position="153"/>
    </location>
</feature>
<feature type="signal peptide" evidence="1">
    <location>
        <begin position="1"/>
        <end position="31"/>
    </location>
</feature>
<name>A0ABP8UME9_9ACTN</name>
<dbReference type="EMBL" id="BAABHK010000016">
    <property type="protein sequence ID" value="GAA4635716.1"/>
    <property type="molecule type" value="Genomic_DNA"/>
</dbReference>
<reference evidence="3" key="1">
    <citation type="journal article" date="2019" name="Int. J. Syst. Evol. Microbiol.">
        <title>The Global Catalogue of Microorganisms (GCM) 10K type strain sequencing project: providing services to taxonomists for standard genome sequencing and annotation.</title>
        <authorList>
            <consortium name="The Broad Institute Genomics Platform"/>
            <consortium name="The Broad Institute Genome Sequencing Center for Infectious Disease"/>
            <person name="Wu L."/>
            <person name="Ma J."/>
        </authorList>
    </citation>
    <scope>NUCLEOTIDE SEQUENCE [LARGE SCALE GENOMIC DNA]</scope>
    <source>
        <strain evidence="3">JCM 17939</strain>
    </source>
</reference>
<dbReference type="RefSeq" id="WP_345438666.1">
    <property type="nucleotide sequence ID" value="NZ_BAABHK010000016.1"/>
</dbReference>
<organism evidence="2 3">
    <name type="scientific">Actinoallomurus vinaceus</name>
    <dbReference type="NCBI Taxonomy" id="1080074"/>
    <lineage>
        <taxon>Bacteria</taxon>
        <taxon>Bacillati</taxon>
        <taxon>Actinomycetota</taxon>
        <taxon>Actinomycetes</taxon>
        <taxon>Streptosporangiales</taxon>
        <taxon>Thermomonosporaceae</taxon>
        <taxon>Actinoallomurus</taxon>
    </lineage>
</organism>
<evidence type="ECO:0000313" key="3">
    <source>
        <dbReference type="Proteomes" id="UP001501442"/>
    </source>
</evidence>